<accession>A0A4S5BKS0</accession>
<protein>
    <submittedName>
        <fullName evidence="1">EscI/YscI/HrpB family type III secretion system inner rod protein</fullName>
    </submittedName>
</protein>
<reference evidence="1 2" key="1">
    <citation type="submission" date="2019-04" db="EMBL/GenBank/DDBJ databases">
        <title>Lampropedia sp YIM MLB12 draf genome.</title>
        <authorList>
            <person name="Wang Y.-X."/>
        </authorList>
    </citation>
    <scope>NUCLEOTIDE SEQUENCE [LARGE SCALE GENOMIC DNA]</scope>
    <source>
        <strain evidence="1 2">YIM MLB12</strain>
    </source>
</reference>
<dbReference type="Proteomes" id="UP000306236">
    <property type="component" value="Unassembled WGS sequence"/>
</dbReference>
<dbReference type="AlphaFoldDB" id="A0A4S5BKS0"/>
<dbReference type="RefSeq" id="WP_136407415.1">
    <property type="nucleotide sequence ID" value="NZ_SSWX01000022.1"/>
</dbReference>
<organism evidence="1 2">
    <name type="scientific">Lampropedia aestuarii</name>
    <dbReference type="NCBI Taxonomy" id="2562762"/>
    <lineage>
        <taxon>Bacteria</taxon>
        <taxon>Pseudomonadati</taxon>
        <taxon>Pseudomonadota</taxon>
        <taxon>Betaproteobacteria</taxon>
        <taxon>Burkholderiales</taxon>
        <taxon>Comamonadaceae</taxon>
        <taxon>Lampropedia</taxon>
    </lineage>
</organism>
<gene>
    <name evidence="1" type="ORF">E8K88_14605</name>
</gene>
<dbReference type="InterPro" id="IPR012670">
    <property type="entry name" value="T3SS_YscI/HrpB"/>
</dbReference>
<comment type="caution">
    <text evidence="1">The sequence shown here is derived from an EMBL/GenBank/DDBJ whole genome shotgun (WGS) entry which is preliminary data.</text>
</comment>
<name>A0A4S5BKS0_9BURK</name>
<dbReference type="NCBIfam" id="TIGR02497">
    <property type="entry name" value="yscI_hrpB_dom"/>
    <property type="match status" value="1"/>
</dbReference>
<dbReference type="GO" id="GO:0030254">
    <property type="term" value="P:protein secretion by the type III secretion system"/>
    <property type="evidence" value="ECO:0007669"/>
    <property type="project" value="InterPro"/>
</dbReference>
<dbReference type="OrthoDB" id="8657297at2"/>
<dbReference type="Pfam" id="PF17001">
    <property type="entry name" value="T3SS_basalb_I"/>
    <property type="match status" value="1"/>
</dbReference>
<evidence type="ECO:0000313" key="2">
    <source>
        <dbReference type="Proteomes" id="UP000306236"/>
    </source>
</evidence>
<dbReference type="EMBL" id="SSWX01000022">
    <property type="protein sequence ID" value="THJ31543.1"/>
    <property type="molecule type" value="Genomic_DNA"/>
</dbReference>
<sequence length="138" mass="14767">MEILSSAMMGVVTPSSAPAQTKVKLDEVAATRFAALMQAPSGADNANAVNATSEVASATSTTPATWGDRILSGMQGVSSDFHGQWDSVRQALASPRAIEPREMLQLQMQMHHMSIQSELVGKLVSRSTQNIDQLVRLQ</sequence>
<proteinExistence type="predicted"/>
<keyword evidence="2" id="KW-1185">Reference proteome</keyword>
<evidence type="ECO:0000313" key="1">
    <source>
        <dbReference type="EMBL" id="THJ31543.1"/>
    </source>
</evidence>